<reference evidence="3" key="1">
    <citation type="journal article" date="2019" name="Int. J. Syst. Evol. Microbiol.">
        <title>The Global Catalogue of Microorganisms (GCM) 10K type strain sequencing project: providing services to taxonomists for standard genome sequencing and annotation.</title>
        <authorList>
            <consortium name="The Broad Institute Genomics Platform"/>
            <consortium name="The Broad Institute Genome Sequencing Center for Infectious Disease"/>
            <person name="Wu L."/>
            <person name="Ma J."/>
        </authorList>
    </citation>
    <scope>NUCLEOTIDE SEQUENCE [LARGE SCALE GENOMIC DNA]</scope>
    <source>
        <strain evidence="3">JCM 17441</strain>
    </source>
</reference>
<gene>
    <name evidence="2" type="ORF">GCM10022255_101550</name>
</gene>
<dbReference type="EMBL" id="BAABAT010000055">
    <property type="protein sequence ID" value="GAA4262798.1"/>
    <property type="molecule type" value="Genomic_DNA"/>
</dbReference>
<dbReference type="PANTHER" id="PTHR30006">
    <property type="entry name" value="THIAMINE-BINDING PERIPLASMIC PROTEIN-RELATED"/>
    <property type="match status" value="1"/>
</dbReference>
<name>A0ABP8DSN3_9ACTN</name>
<evidence type="ECO:0000313" key="2">
    <source>
        <dbReference type="EMBL" id="GAA4262798.1"/>
    </source>
</evidence>
<keyword evidence="3" id="KW-1185">Reference proteome</keyword>
<sequence length="369" mass="39018">MRPLHNLSDGDLDVRGVPWRARYRLIPTVTVLTAVLLAAAGCARTSPASAATDSGSVTVACGATEDWCAKMTTEFTKATGIKAGFVRLSSGELVSRLQAGRANPEFDVMVAGPADGFQAAADQNLLENYISPNAAAIPDRYKDPNGAWTGIYVGALGFCSNTKILAEKNVAVPKSWQDLLNPALKKQIGIAHPSTSGTAYTALWTQVTLHNGDQSAALDFMRQLHPNVLQYSKSGAAPGQQAARGEIAVGVIFSHDCKALQEQGFKDLTISFPSEGTGYETGGVGLVKGAHNPVSAKKFIDWTLTAPAQEIGPTVKAYQAPTNPNAKVSDKTVDFKQLTLVTYDVVASGKAKPDLTKRFDAEVAQAPKS</sequence>
<keyword evidence="1" id="KW-0732">Signal</keyword>
<dbReference type="Proteomes" id="UP001500620">
    <property type="component" value="Unassembled WGS sequence"/>
</dbReference>
<protein>
    <submittedName>
        <fullName evidence="2">ABC transporter substrate-binding protein</fullName>
    </submittedName>
</protein>
<accession>A0ABP8DSN3</accession>
<dbReference type="RefSeq" id="WP_345140740.1">
    <property type="nucleotide sequence ID" value="NZ_BAABAT010000055.1"/>
</dbReference>
<dbReference type="InterPro" id="IPR006059">
    <property type="entry name" value="SBP"/>
</dbReference>
<proteinExistence type="predicted"/>
<dbReference type="CDD" id="cd13544">
    <property type="entry name" value="PBP2_Fbp_like_1"/>
    <property type="match status" value="1"/>
</dbReference>
<dbReference type="SUPFAM" id="SSF53850">
    <property type="entry name" value="Periplasmic binding protein-like II"/>
    <property type="match status" value="1"/>
</dbReference>
<dbReference type="Pfam" id="PF13416">
    <property type="entry name" value="SBP_bac_8"/>
    <property type="match status" value="1"/>
</dbReference>
<evidence type="ECO:0000313" key="3">
    <source>
        <dbReference type="Proteomes" id="UP001500620"/>
    </source>
</evidence>
<dbReference type="PIRSF" id="PIRSF002825">
    <property type="entry name" value="CfbpA"/>
    <property type="match status" value="1"/>
</dbReference>
<comment type="caution">
    <text evidence="2">The sequence shown here is derived from an EMBL/GenBank/DDBJ whole genome shotgun (WGS) entry which is preliminary data.</text>
</comment>
<dbReference type="InterPro" id="IPR026045">
    <property type="entry name" value="Ferric-bd"/>
</dbReference>
<evidence type="ECO:0000256" key="1">
    <source>
        <dbReference type="ARBA" id="ARBA00022729"/>
    </source>
</evidence>
<dbReference type="Gene3D" id="3.40.190.10">
    <property type="entry name" value="Periplasmic binding protein-like II"/>
    <property type="match status" value="2"/>
</dbReference>
<dbReference type="PANTHER" id="PTHR30006:SF2">
    <property type="entry name" value="ABC TRANSPORTER SUBSTRATE-BINDING PROTEIN"/>
    <property type="match status" value="1"/>
</dbReference>
<organism evidence="2 3">
    <name type="scientific">Dactylosporangium darangshiense</name>
    <dbReference type="NCBI Taxonomy" id="579108"/>
    <lineage>
        <taxon>Bacteria</taxon>
        <taxon>Bacillati</taxon>
        <taxon>Actinomycetota</taxon>
        <taxon>Actinomycetes</taxon>
        <taxon>Micromonosporales</taxon>
        <taxon>Micromonosporaceae</taxon>
        <taxon>Dactylosporangium</taxon>
    </lineage>
</organism>